<evidence type="ECO:0000313" key="4">
    <source>
        <dbReference type="Proteomes" id="UP000663193"/>
    </source>
</evidence>
<sequence length="907" mass="101521">MEDTLDPEGRSALDYARHHGLCTPYDHEQIHHGSLPTPSVDNFNQDLCNPSNMSIANTVTTLIRERLAVNRGGILLLKAVHELQQKPPDEGLKPDRYQQIQSFNQELPVLRTDHELDLLHFGSSAVPDFKDLRIPFESIDQEDGEGFEWPTKYIAYPIQWERKIKAEKLAVSKDVLLHLQDAITDTYTDDDYENIKEESLRYKPNIACRPVTPPLLPLTPPLTPYIPSSPSNRLPLPSEGNNSAIAEARDLEQRIMDADSLTRIDSDSSDSMLLDLAHPLPCSSPFYGQATTILKRKVEDLKVEGPLTPPILSDSPMKKLKSVTFSETLHNFIPDALWGKGFKDDEDFLNDGSDIDIDEIFENFAPYAQQAMQKLEHEKLSGADTTARMDVPEVDFTLPVAPWSEYSQQKGSKRRPGDTELGAQTKFLLRVKREDLKTSISWHGLSSLERSLPWGILTIKTAKINLTEQLHGETDFNKIHADINDGSIATSSSQVWKLEGLRIFNEGEDEDEIETDQFEESRDMESLIRKRKLEIEEEAPKMAQKHTASQTPVNQSQPQLPRDILGSNHWDNGKPSTQKSNISRSNPLRHQEQASQLAATRHNPRHASKETTDDLMFGGFSATSALHKFMETRGKAVESAGAKKTIGRHGEDLTNNTAQTLPVRSTKPPKEHIAVPSRSLPRLPDVPQHLSPCSFIISAAFLQQRSLMKQIEQLYERAEIVYRDYNRPHAPAKEADMVLSPSTGLILTTLQQIKQQPLPGQPDRSPVKERMNALQVRYERLLVVVSEGLSAEMESHGSSRPDDARDKEALARFNNFAEQLEGEVVVKYIPGGERALARSIVVEMVEYGLPHGSKDIGDIKLMAAETTVSFSLHLITYIPCLLTRHSGKSFCAASASIPSPLKSSSPC</sequence>
<evidence type="ECO:0000313" key="3">
    <source>
        <dbReference type="EMBL" id="QRC97525.1"/>
    </source>
</evidence>
<feature type="domain" description="DUF7102" evidence="2">
    <location>
        <begin position="694"/>
        <end position="850"/>
    </location>
</feature>
<feature type="region of interest" description="Disordered" evidence="1">
    <location>
        <begin position="539"/>
        <end position="612"/>
    </location>
</feature>
<keyword evidence="4" id="KW-1185">Reference proteome</keyword>
<dbReference type="Proteomes" id="UP000663193">
    <property type="component" value="Chromosome 7"/>
</dbReference>
<feature type="region of interest" description="Disordered" evidence="1">
    <location>
        <begin position="660"/>
        <end position="680"/>
    </location>
</feature>
<dbReference type="InterPro" id="IPR055528">
    <property type="entry name" value="DUF7102"/>
</dbReference>
<dbReference type="VEuPathDB" id="FungiDB:JI435_086980"/>
<dbReference type="AlphaFoldDB" id="A0A7U2F2G6"/>
<feature type="compositionally biased region" description="Polar residues" evidence="1">
    <location>
        <begin position="546"/>
        <end position="559"/>
    </location>
</feature>
<dbReference type="Pfam" id="PF23394">
    <property type="entry name" value="DUF7102"/>
    <property type="match status" value="1"/>
</dbReference>
<dbReference type="OrthoDB" id="3647246at2759"/>
<evidence type="ECO:0000256" key="1">
    <source>
        <dbReference type="SAM" id="MobiDB-lite"/>
    </source>
</evidence>
<feature type="compositionally biased region" description="Polar residues" evidence="1">
    <location>
        <begin position="574"/>
        <end position="598"/>
    </location>
</feature>
<gene>
    <name evidence="3" type="ORF">JI435_086980</name>
</gene>
<organism evidence="3 4">
    <name type="scientific">Phaeosphaeria nodorum (strain SN15 / ATCC MYA-4574 / FGSC 10173)</name>
    <name type="common">Glume blotch fungus</name>
    <name type="synonym">Parastagonospora nodorum</name>
    <dbReference type="NCBI Taxonomy" id="321614"/>
    <lineage>
        <taxon>Eukaryota</taxon>
        <taxon>Fungi</taxon>
        <taxon>Dikarya</taxon>
        <taxon>Ascomycota</taxon>
        <taxon>Pezizomycotina</taxon>
        <taxon>Dothideomycetes</taxon>
        <taxon>Pleosporomycetidae</taxon>
        <taxon>Pleosporales</taxon>
        <taxon>Pleosporineae</taxon>
        <taxon>Phaeosphaeriaceae</taxon>
        <taxon>Parastagonospora</taxon>
    </lineage>
</organism>
<accession>A0A7U2F2G6</accession>
<proteinExistence type="predicted"/>
<dbReference type="EMBL" id="CP069029">
    <property type="protein sequence ID" value="QRC97525.1"/>
    <property type="molecule type" value="Genomic_DNA"/>
</dbReference>
<evidence type="ECO:0000259" key="2">
    <source>
        <dbReference type="Pfam" id="PF23394"/>
    </source>
</evidence>
<reference evidence="4" key="1">
    <citation type="journal article" date="2021" name="BMC Genomics">
        <title>Chromosome-level genome assembly and manually-curated proteome of model necrotroph Parastagonospora nodorum Sn15 reveals a genome-wide trove of candidate effector homologs, and redundancy of virulence-related functions within an accessory chromosome.</title>
        <authorList>
            <person name="Bertazzoni S."/>
            <person name="Jones D.A.B."/>
            <person name="Phan H.T."/>
            <person name="Tan K.-C."/>
            <person name="Hane J.K."/>
        </authorList>
    </citation>
    <scope>NUCLEOTIDE SEQUENCE [LARGE SCALE GENOMIC DNA]</scope>
    <source>
        <strain evidence="4">SN15 / ATCC MYA-4574 / FGSC 10173)</strain>
    </source>
</reference>
<protein>
    <recommendedName>
        <fullName evidence="2">DUF7102 domain-containing protein</fullName>
    </recommendedName>
</protein>
<name>A0A7U2F2G6_PHANO</name>